<sequence>MARYVGTVQSNRPADEVFEDLADFTSVAQWDPGVASCEHTGGRKGEVGCRFHVVQDTTGPDIGIDYAITEIEHPRRVVLRGTNAWLVSIDVIVVEPTATGCEVTYDATIKLKGPLALADPLMSLGLKRIGAKAKKGLTDHVNA</sequence>
<name>A0A6J7GVY9_9ZZZZ</name>
<organism evidence="1">
    <name type="scientific">freshwater metagenome</name>
    <dbReference type="NCBI Taxonomy" id="449393"/>
    <lineage>
        <taxon>unclassified sequences</taxon>
        <taxon>metagenomes</taxon>
        <taxon>ecological metagenomes</taxon>
    </lineage>
</organism>
<dbReference type="AlphaFoldDB" id="A0A6J7GVY9"/>
<dbReference type="InterPro" id="IPR019587">
    <property type="entry name" value="Polyketide_cyclase/dehydratase"/>
</dbReference>
<protein>
    <submittedName>
        <fullName evidence="1">Unannotated protein</fullName>
    </submittedName>
</protein>
<reference evidence="1" key="1">
    <citation type="submission" date="2020-05" db="EMBL/GenBank/DDBJ databases">
        <authorList>
            <person name="Chiriac C."/>
            <person name="Salcher M."/>
            <person name="Ghai R."/>
            <person name="Kavagutti S V."/>
        </authorList>
    </citation>
    <scope>NUCLEOTIDE SEQUENCE</scope>
</reference>
<dbReference type="Pfam" id="PF10604">
    <property type="entry name" value="Polyketide_cyc2"/>
    <property type="match status" value="1"/>
</dbReference>
<proteinExistence type="predicted"/>
<dbReference type="Gene3D" id="3.30.530.20">
    <property type="match status" value="1"/>
</dbReference>
<evidence type="ECO:0000313" key="1">
    <source>
        <dbReference type="EMBL" id="CAB4908453.1"/>
    </source>
</evidence>
<dbReference type="SUPFAM" id="SSF55961">
    <property type="entry name" value="Bet v1-like"/>
    <property type="match status" value="1"/>
</dbReference>
<gene>
    <name evidence="1" type="ORF">UFOPK3564_01063</name>
</gene>
<dbReference type="EMBL" id="CAFBMK010000044">
    <property type="protein sequence ID" value="CAB4908453.1"/>
    <property type="molecule type" value="Genomic_DNA"/>
</dbReference>
<accession>A0A6J7GVY9</accession>
<dbReference type="InterPro" id="IPR023393">
    <property type="entry name" value="START-like_dom_sf"/>
</dbReference>